<evidence type="ECO:0000256" key="1">
    <source>
        <dbReference type="SAM" id="MobiDB-lite"/>
    </source>
</evidence>
<dbReference type="GO" id="GO:0007165">
    <property type="term" value="P:signal transduction"/>
    <property type="evidence" value="ECO:0007669"/>
    <property type="project" value="InterPro"/>
</dbReference>
<proteinExistence type="predicted"/>
<dbReference type="GO" id="GO:0000159">
    <property type="term" value="C:protein phosphatase type 2A complex"/>
    <property type="evidence" value="ECO:0007669"/>
    <property type="project" value="InterPro"/>
</dbReference>
<dbReference type="EMBL" id="HBHK01021059">
    <property type="protein sequence ID" value="CAD9697993.1"/>
    <property type="molecule type" value="Transcribed_RNA"/>
</dbReference>
<accession>A0A7S2WNB1</accession>
<dbReference type="PANTHER" id="PTHR10257">
    <property type="entry name" value="SERINE/THREONINE PROTEIN PHOSPHATASE 2A PP2A REGULATORY SUBUNIT B"/>
    <property type="match status" value="1"/>
</dbReference>
<dbReference type="Gene3D" id="1.25.10.10">
    <property type="entry name" value="Leucine-rich Repeat Variant"/>
    <property type="match status" value="1"/>
</dbReference>
<name>A0A7S2WNB1_9STRA</name>
<sequence length="443" mass="51738">MEENVARFSREHHRRRSSVTRESATAEMDELPLLRDVGVADRVHLFRLKLKICKVRFNFDELNSNQVGKDLKRNTVLELIDYVNSDRGQKVFTAPGMMEDVISMVSFNIFRSLPPKIDGFDPEEDEPVLEPSWPHLLVVYEFLLRFVVSKEVSAKAAKKKGIIDQTFCLKLVDLFDSEDPRERDYLKTILHRVYGKFMSHRAFIRKQISFVFQRFVYETRCHNGISELLEILGSIINGFALPLKTEHLRFLTSSLIPLHRAPGVATYHHQLSYCVVQFLGKDPKTVLPVLQGLAKCWPWSQSSKQVMFLGEFEDILETVTPDMCGAVLPYIVKIVKNSIASEHFQVIERTFYLWNNEHIAFNVFGTLNSGYVFPRIYFELREKENHWNTTVKHYANEIIGLNKLRINAELWKTLEQEAEARQREKEERSRLQLLRWNEIKQGC</sequence>
<dbReference type="InterPro" id="IPR016024">
    <property type="entry name" value="ARM-type_fold"/>
</dbReference>
<dbReference type="PANTHER" id="PTHR10257:SF3">
    <property type="entry name" value="SERINE_THREONINE-PROTEIN PHOSPHATASE 2A 56 KDA REGULATORY SUBUNIT GAMMA ISOFORM"/>
    <property type="match status" value="1"/>
</dbReference>
<dbReference type="InterPro" id="IPR011989">
    <property type="entry name" value="ARM-like"/>
</dbReference>
<protein>
    <recommendedName>
        <fullName evidence="3">Serine/threonine protein phosphatase 2A regulatory subunit</fullName>
    </recommendedName>
</protein>
<dbReference type="FunFam" id="1.25.10.10:FF:000353">
    <property type="entry name" value="Serine/threonine-protein phosphatase 2A 56 kDa regulatory subunit"/>
    <property type="match status" value="1"/>
</dbReference>
<dbReference type="GO" id="GO:0019888">
    <property type="term" value="F:protein phosphatase regulator activity"/>
    <property type="evidence" value="ECO:0007669"/>
    <property type="project" value="InterPro"/>
</dbReference>
<feature type="region of interest" description="Disordered" evidence="1">
    <location>
        <begin position="1"/>
        <end position="23"/>
    </location>
</feature>
<dbReference type="Pfam" id="PF01603">
    <property type="entry name" value="B56"/>
    <property type="match status" value="1"/>
</dbReference>
<reference evidence="2" key="1">
    <citation type="submission" date="2021-01" db="EMBL/GenBank/DDBJ databases">
        <authorList>
            <person name="Corre E."/>
            <person name="Pelletier E."/>
            <person name="Niang G."/>
            <person name="Scheremetjew M."/>
            <person name="Finn R."/>
            <person name="Kale V."/>
            <person name="Holt S."/>
            <person name="Cochrane G."/>
            <person name="Meng A."/>
            <person name="Brown T."/>
            <person name="Cohen L."/>
        </authorList>
    </citation>
    <scope>NUCLEOTIDE SEQUENCE</scope>
    <source>
        <strain evidence="2">NY070348D</strain>
    </source>
</reference>
<organism evidence="2">
    <name type="scientific">Mucochytrium quahogii</name>
    <dbReference type="NCBI Taxonomy" id="96639"/>
    <lineage>
        <taxon>Eukaryota</taxon>
        <taxon>Sar</taxon>
        <taxon>Stramenopiles</taxon>
        <taxon>Bigyra</taxon>
        <taxon>Labyrinthulomycetes</taxon>
        <taxon>Thraustochytrida</taxon>
        <taxon>Thraustochytriidae</taxon>
        <taxon>Mucochytrium</taxon>
    </lineage>
</organism>
<evidence type="ECO:0000313" key="2">
    <source>
        <dbReference type="EMBL" id="CAD9697993.1"/>
    </source>
</evidence>
<dbReference type="AlphaFoldDB" id="A0A7S2WNB1"/>
<dbReference type="InterPro" id="IPR002554">
    <property type="entry name" value="PP2A_B56"/>
</dbReference>
<evidence type="ECO:0008006" key="3">
    <source>
        <dbReference type="Google" id="ProtNLM"/>
    </source>
</evidence>
<gene>
    <name evidence="2" type="ORF">QSP1433_LOCUS13406</name>
</gene>
<dbReference type="SUPFAM" id="SSF48371">
    <property type="entry name" value="ARM repeat"/>
    <property type="match status" value="1"/>
</dbReference>